<evidence type="ECO:0000256" key="1">
    <source>
        <dbReference type="SAM" id="MobiDB-lite"/>
    </source>
</evidence>
<feature type="compositionally biased region" description="Basic and acidic residues" evidence="1">
    <location>
        <begin position="58"/>
        <end position="72"/>
    </location>
</feature>
<proteinExistence type="predicted"/>
<dbReference type="EMBL" id="BPLQ01008789">
    <property type="protein sequence ID" value="GIY39343.1"/>
    <property type="molecule type" value="Genomic_DNA"/>
</dbReference>
<gene>
    <name evidence="2" type="ORF">CDAR_209491</name>
</gene>
<organism evidence="2 3">
    <name type="scientific">Caerostris darwini</name>
    <dbReference type="NCBI Taxonomy" id="1538125"/>
    <lineage>
        <taxon>Eukaryota</taxon>
        <taxon>Metazoa</taxon>
        <taxon>Ecdysozoa</taxon>
        <taxon>Arthropoda</taxon>
        <taxon>Chelicerata</taxon>
        <taxon>Arachnida</taxon>
        <taxon>Araneae</taxon>
        <taxon>Araneomorphae</taxon>
        <taxon>Entelegynae</taxon>
        <taxon>Araneoidea</taxon>
        <taxon>Araneidae</taxon>
        <taxon>Caerostris</taxon>
    </lineage>
</organism>
<evidence type="ECO:0000313" key="2">
    <source>
        <dbReference type="EMBL" id="GIY39343.1"/>
    </source>
</evidence>
<accession>A0AAV4SY31</accession>
<name>A0AAV4SY31_9ARAC</name>
<evidence type="ECO:0000313" key="3">
    <source>
        <dbReference type="Proteomes" id="UP001054837"/>
    </source>
</evidence>
<comment type="caution">
    <text evidence="2">The sequence shown here is derived from an EMBL/GenBank/DDBJ whole genome shotgun (WGS) entry which is preliminary data.</text>
</comment>
<reference evidence="2 3" key="1">
    <citation type="submission" date="2021-06" db="EMBL/GenBank/DDBJ databases">
        <title>Caerostris darwini draft genome.</title>
        <authorList>
            <person name="Kono N."/>
            <person name="Arakawa K."/>
        </authorList>
    </citation>
    <scope>NUCLEOTIDE SEQUENCE [LARGE SCALE GENOMIC DNA]</scope>
</reference>
<dbReference type="Proteomes" id="UP001054837">
    <property type="component" value="Unassembled WGS sequence"/>
</dbReference>
<dbReference type="AlphaFoldDB" id="A0AAV4SY31"/>
<sequence length="90" mass="10268">MGEGRDLPYCGIRFNLHIQVMYSRERVEGCFHPVRFLSPLCPFVRGDSRRPPSPPRGMSDEMGRIKPDNTERCHKKACRGIPPGPLPSYL</sequence>
<feature type="region of interest" description="Disordered" evidence="1">
    <location>
        <begin position="44"/>
        <end position="90"/>
    </location>
</feature>
<keyword evidence="3" id="KW-1185">Reference proteome</keyword>
<protein>
    <submittedName>
        <fullName evidence="2">Uncharacterized protein</fullName>
    </submittedName>
</protein>